<keyword evidence="3" id="KW-1185">Reference proteome</keyword>
<accession>A0A9P4HME7</accession>
<gene>
    <name evidence="2" type="ORF">EK21DRAFT_84673</name>
</gene>
<feature type="chain" id="PRO_5040458683" description="Metalloprotease" evidence="1">
    <location>
        <begin position="19"/>
        <end position="410"/>
    </location>
</feature>
<comment type="caution">
    <text evidence="2">The sequence shown here is derived from an EMBL/GenBank/DDBJ whole genome shotgun (WGS) entry which is preliminary data.</text>
</comment>
<name>A0A9P4HME7_9PLEO</name>
<reference evidence="2" key="1">
    <citation type="journal article" date="2020" name="Stud. Mycol.">
        <title>101 Dothideomycetes genomes: a test case for predicting lifestyles and emergence of pathogens.</title>
        <authorList>
            <person name="Haridas S."/>
            <person name="Albert R."/>
            <person name="Binder M."/>
            <person name="Bloem J."/>
            <person name="Labutti K."/>
            <person name="Salamov A."/>
            <person name="Andreopoulos B."/>
            <person name="Baker S."/>
            <person name="Barry K."/>
            <person name="Bills G."/>
            <person name="Bluhm B."/>
            <person name="Cannon C."/>
            <person name="Castanera R."/>
            <person name="Culley D."/>
            <person name="Daum C."/>
            <person name="Ezra D."/>
            <person name="Gonzalez J."/>
            <person name="Henrissat B."/>
            <person name="Kuo A."/>
            <person name="Liang C."/>
            <person name="Lipzen A."/>
            <person name="Lutzoni F."/>
            <person name="Magnuson J."/>
            <person name="Mondo S."/>
            <person name="Nolan M."/>
            <person name="Ohm R."/>
            <person name="Pangilinan J."/>
            <person name="Park H.-J."/>
            <person name="Ramirez L."/>
            <person name="Alfaro M."/>
            <person name="Sun H."/>
            <person name="Tritt A."/>
            <person name="Yoshinaga Y."/>
            <person name="Zwiers L.-H."/>
            <person name="Turgeon B."/>
            <person name="Goodwin S."/>
            <person name="Spatafora J."/>
            <person name="Crous P."/>
            <person name="Grigoriev I."/>
        </authorList>
    </citation>
    <scope>NUCLEOTIDE SEQUENCE</scope>
    <source>
        <strain evidence="2">CBS 110217</strain>
    </source>
</reference>
<evidence type="ECO:0008006" key="4">
    <source>
        <dbReference type="Google" id="ProtNLM"/>
    </source>
</evidence>
<dbReference type="AlphaFoldDB" id="A0A9P4HME7"/>
<feature type="signal peptide" evidence="1">
    <location>
        <begin position="1"/>
        <end position="18"/>
    </location>
</feature>
<sequence length="410" mass="47083">MVASSLILSILFLQLIEGLLFFCAASTKASPFFRPTSQIALIDLCNAMNDLAKLPKLSKLDGLLETLLHKYEHDANYAGCRGGSDLQLPSLQNEILPISGSRWVLSGPDQHTKDIYQPILPALRLASRFLQENYPLLWFSVLTFGEQRQSPEREQRILSTTAYHNSQDAAEKVKLNLQELGEVVTIMFVPRSAKETAYGITYRKGLETPFSNEFTNNNWPQMREKCRLPAYRRRKPRIVMNRDSRDHLPYQHVHSSTVAKNRLMFVIAVTLVHEVAHAYHMLLGKGRDPLWSRNDIYLELGSSREQRVLGGMIGEGFRMLFSMDIIAYINLQARDYAFKYLTKDDNPFHTKASTDGKVKNWPVLDADSFRGSELCIDGRCQQYLAAIQAVSVKWIIAWFREEEWVERRQH</sequence>
<protein>
    <recommendedName>
        <fullName evidence="4">Metalloprotease</fullName>
    </recommendedName>
</protein>
<proteinExistence type="predicted"/>
<dbReference type="OrthoDB" id="10254945at2759"/>
<organism evidence="2 3">
    <name type="scientific">Setomelanomma holmii</name>
    <dbReference type="NCBI Taxonomy" id="210430"/>
    <lineage>
        <taxon>Eukaryota</taxon>
        <taxon>Fungi</taxon>
        <taxon>Dikarya</taxon>
        <taxon>Ascomycota</taxon>
        <taxon>Pezizomycotina</taxon>
        <taxon>Dothideomycetes</taxon>
        <taxon>Pleosporomycetidae</taxon>
        <taxon>Pleosporales</taxon>
        <taxon>Pleosporineae</taxon>
        <taxon>Phaeosphaeriaceae</taxon>
        <taxon>Setomelanomma</taxon>
    </lineage>
</organism>
<evidence type="ECO:0000313" key="2">
    <source>
        <dbReference type="EMBL" id="KAF2035646.1"/>
    </source>
</evidence>
<evidence type="ECO:0000313" key="3">
    <source>
        <dbReference type="Proteomes" id="UP000799777"/>
    </source>
</evidence>
<dbReference type="Proteomes" id="UP000799777">
    <property type="component" value="Unassembled WGS sequence"/>
</dbReference>
<evidence type="ECO:0000256" key="1">
    <source>
        <dbReference type="SAM" id="SignalP"/>
    </source>
</evidence>
<dbReference type="EMBL" id="ML978157">
    <property type="protein sequence ID" value="KAF2035646.1"/>
    <property type="molecule type" value="Genomic_DNA"/>
</dbReference>
<keyword evidence="1" id="KW-0732">Signal</keyword>